<accession>A0ABX0JMI6</accession>
<sequence length="863" mass="94180">MTATDTDQVIFGQADLTSCDREPIHIPASIQPAGCVMAFTGGRLARFSENAASFMDRPALQMGMTPEDCIGQEAAATILALADRDNTTHPAISFDVDCGGNQKQDIAVHRSDDTIIVEFETATPARLHAGLAGMQRATLERLRDPTDILSLLRDAAASIRQTFGYDRVMVYRFAPDWSGQVIVENRRDDLESFFGQHFPASDIPAQARELYRRSLIRVISDVTYQPVPLIEEAGAAPLDMSFMHLRAVSPIHCEYLTNMGVRASMSVSLIVDGKLWGLIACHHYSPRRLFMAERITAKMIGEVIALQIIGLNRSRRLTLTQAAHRFLSRILRDASGTDGLTICARSHLPELLELIPCDGGGIWTDRHWSSTGLSLPEEDVRTLLALTETAGQNHIWHSDCLMRDCPELPPSDISGAMVIPVWPEQDDCLILFRREIIQTVVWGGDPTKTYTTGPHGIRLTPRRSFEIWTEEVRHHSAYWSDDDLELAGLFRSALMEVVARSSHQKLQERTQAEATQRMLNDELNHRVKNVLAVVQSLVSRLPAEQDSAADYRRTIQGRIRALASAHDLAISAGKGTGKGTSLHDLLATDLAPYSTGEGQITLSGPEISLTGRALTLLALLFHELTTNAVKYGALSIPAGQLAVRWEHDPVSGTCTIHWQERNGPPVRTPKRSGFGSLLIDRAISHDLRGTATRHFHPEGVAVEICLPAAAIIAAPGAADRNPPRQKDQRQKNQCPAGHLPANILRGKTILVLEDEFLVATDLEETLQSEKQAVVLVAPTIQEALDILETRTVDLAILDVNVGGTTSVPVATVLTERAVPFLFATGYGKGASVTETFPTAPILAKPYATGEAVNALASLAAGCG</sequence>
<dbReference type="InterPro" id="IPR013515">
    <property type="entry name" value="Phytochrome_cen-reg"/>
</dbReference>
<dbReference type="PANTHER" id="PTHR41523">
    <property type="entry name" value="TWO-COMPONENT SYSTEM SENSOR PROTEIN"/>
    <property type="match status" value="1"/>
</dbReference>
<dbReference type="Gene3D" id="3.30.450.270">
    <property type="match status" value="1"/>
</dbReference>
<feature type="modified residue" description="4-aspartylphosphate" evidence="12">
    <location>
        <position position="798"/>
    </location>
</feature>
<keyword evidence="4 12" id="KW-0597">Phosphoprotein</keyword>
<evidence type="ECO:0000313" key="16">
    <source>
        <dbReference type="EMBL" id="NHN83313.1"/>
    </source>
</evidence>
<dbReference type="Pfam" id="PF01590">
    <property type="entry name" value="GAF"/>
    <property type="match status" value="1"/>
</dbReference>
<evidence type="ECO:0000313" key="17">
    <source>
        <dbReference type="Proteomes" id="UP000635278"/>
    </source>
</evidence>
<dbReference type="RefSeq" id="WP_173581761.1">
    <property type="nucleotide sequence ID" value="NZ_WOTB01000002.1"/>
</dbReference>
<dbReference type="SUPFAM" id="SSF55781">
    <property type="entry name" value="GAF domain-like"/>
    <property type="match status" value="2"/>
</dbReference>
<keyword evidence="5" id="KW-0716">Sensory transduction</keyword>
<organism evidence="16 17">
    <name type="scientific">Acetobacter musti</name>
    <dbReference type="NCBI Taxonomy" id="864732"/>
    <lineage>
        <taxon>Bacteria</taxon>
        <taxon>Pseudomonadati</taxon>
        <taxon>Pseudomonadota</taxon>
        <taxon>Alphaproteobacteria</taxon>
        <taxon>Acetobacterales</taxon>
        <taxon>Acetobacteraceae</taxon>
        <taxon>Acetobacter</taxon>
    </lineage>
</organism>
<dbReference type="InterPro" id="IPR013654">
    <property type="entry name" value="PAS_2"/>
</dbReference>
<evidence type="ECO:0000256" key="2">
    <source>
        <dbReference type="ARBA" id="ARBA00012438"/>
    </source>
</evidence>
<evidence type="ECO:0000256" key="11">
    <source>
        <dbReference type="ARBA" id="ARBA00023170"/>
    </source>
</evidence>
<dbReference type="SMART" id="SM00911">
    <property type="entry name" value="HWE_HK"/>
    <property type="match status" value="1"/>
</dbReference>
<keyword evidence="11" id="KW-0675">Receptor</keyword>
<keyword evidence="17" id="KW-1185">Reference proteome</keyword>
<dbReference type="Gene3D" id="3.30.450.20">
    <property type="entry name" value="PAS domain"/>
    <property type="match status" value="1"/>
</dbReference>
<keyword evidence="9" id="KW-0067">ATP-binding</keyword>
<evidence type="ECO:0000256" key="10">
    <source>
        <dbReference type="ARBA" id="ARBA00022991"/>
    </source>
</evidence>
<dbReference type="PANTHER" id="PTHR41523:SF7">
    <property type="entry name" value="HISTIDINE KINASE"/>
    <property type="match status" value="1"/>
</dbReference>
<evidence type="ECO:0000256" key="4">
    <source>
        <dbReference type="ARBA" id="ARBA00022553"/>
    </source>
</evidence>
<dbReference type="Gene3D" id="3.30.565.10">
    <property type="entry name" value="Histidine kinase-like ATPase, C-terminal domain"/>
    <property type="match status" value="1"/>
</dbReference>
<protein>
    <recommendedName>
        <fullName evidence="2">histidine kinase</fullName>
        <ecNumber evidence="2">2.7.13.3</ecNumber>
    </recommendedName>
</protein>
<comment type="catalytic activity">
    <reaction evidence="1">
        <text>ATP + protein L-histidine = ADP + protein N-phospho-L-histidine.</text>
        <dbReference type="EC" id="2.7.13.3"/>
    </reaction>
</comment>
<dbReference type="Proteomes" id="UP000635278">
    <property type="component" value="Unassembled WGS sequence"/>
</dbReference>
<dbReference type="InterPro" id="IPR011006">
    <property type="entry name" value="CheY-like_superfamily"/>
</dbReference>
<dbReference type="InterPro" id="IPR001294">
    <property type="entry name" value="Phytochrome"/>
</dbReference>
<dbReference type="PRINTS" id="PR01033">
    <property type="entry name" value="PHYTOCHROME"/>
</dbReference>
<dbReference type="SMART" id="SM00448">
    <property type="entry name" value="REC"/>
    <property type="match status" value="1"/>
</dbReference>
<keyword evidence="10" id="KW-0157">Chromophore</keyword>
<dbReference type="EC" id="2.7.13.3" evidence="2"/>
<evidence type="ECO:0000256" key="5">
    <source>
        <dbReference type="ARBA" id="ARBA00022606"/>
    </source>
</evidence>
<evidence type="ECO:0000259" key="15">
    <source>
        <dbReference type="PROSITE" id="PS50110"/>
    </source>
</evidence>
<evidence type="ECO:0000256" key="7">
    <source>
        <dbReference type="ARBA" id="ARBA00022741"/>
    </source>
</evidence>
<evidence type="ECO:0000256" key="6">
    <source>
        <dbReference type="ARBA" id="ARBA00022679"/>
    </source>
</evidence>
<feature type="domain" description="Response regulatory" evidence="15">
    <location>
        <begin position="748"/>
        <end position="859"/>
    </location>
</feature>
<gene>
    <name evidence="16" type="ORF">GOB93_01490</name>
</gene>
<dbReference type="Pfam" id="PF00072">
    <property type="entry name" value="Response_reg"/>
    <property type="match status" value="1"/>
</dbReference>
<evidence type="ECO:0000256" key="3">
    <source>
        <dbReference type="ARBA" id="ARBA00022543"/>
    </source>
</evidence>
<dbReference type="InterPro" id="IPR035965">
    <property type="entry name" value="PAS-like_dom_sf"/>
</dbReference>
<reference evidence="16 17" key="1">
    <citation type="journal article" date="2020" name="Int. J. Syst. Evol. Microbiol.">
        <title>Novel acetic acid bacteria from cider fermentations: Acetobacter conturbans sp. nov. and Acetobacter fallax sp. nov.</title>
        <authorList>
            <person name="Sombolestani A.S."/>
            <person name="Cleenwerck I."/>
            <person name="Cnockaert M."/>
            <person name="Borremans W."/>
            <person name="Wieme A.D."/>
            <person name="De Vuyst L."/>
            <person name="Vandamme P."/>
        </authorList>
    </citation>
    <scope>NUCLEOTIDE SEQUENCE [LARGE SCALE GENOMIC DNA]</scope>
    <source>
        <strain evidence="16 17">LMG 30640</strain>
    </source>
</reference>
<evidence type="ECO:0000256" key="13">
    <source>
        <dbReference type="SAM" id="MobiDB-lite"/>
    </source>
</evidence>
<dbReference type="InterPro" id="IPR036890">
    <property type="entry name" value="HATPase_C_sf"/>
</dbReference>
<feature type="domain" description="Phytochrome chromophore attachment site" evidence="14">
    <location>
        <begin position="147"/>
        <end position="306"/>
    </location>
</feature>
<evidence type="ECO:0000256" key="1">
    <source>
        <dbReference type="ARBA" id="ARBA00000085"/>
    </source>
</evidence>
<dbReference type="SUPFAM" id="SSF55785">
    <property type="entry name" value="PYP-like sensor domain (PAS domain)"/>
    <property type="match status" value="1"/>
</dbReference>
<dbReference type="PROSITE" id="PS50046">
    <property type="entry name" value="PHYTOCHROME_2"/>
    <property type="match status" value="1"/>
</dbReference>
<dbReference type="Pfam" id="PF08446">
    <property type="entry name" value="PAS_2"/>
    <property type="match status" value="1"/>
</dbReference>
<evidence type="ECO:0000259" key="14">
    <source>
        <dbReference type="PROSITE" id="PS50046"/>
    </source>
</evidence>
<feature type="region of interest" description="Disordered" evidence="13">
    <location>
        <begin position="717"/>
        <end position="737"/>
    </location>
</feature>
<keyword evidence="7" id="KW-0547">Nucleotide-binding</keyword>
<keyword evidence="6" id="KW-0808">Transferase</keyword>
<dbReference type="InterPro" id="IPR029016">
    <property type="entry name" value="GAF-like_dom_sf"/>
</dbReference>
<keyword evidence="8" id="KW-0418">Kinase</keyword>
<dbReference type="Pfam" id="PF07536">
    <property type="entry name" value="HWE_HK"/>
    <property type="match status" value="1"/>
</dbReference>
<dbReference type="InterPro" id="IPR011102">
    <property type="entry name" value="Sig_transdc_His_kinase_HWE"/>
</dbReference>
<dbReference type="InterPro" id="IPR016132">
    <property type="entry name" value="Phyto_chromo_attachment"/>
</dbReference>
<keyword evidence="3" id="KW-0600">Photoreceptor protein</keyword>
<dbReference type="Pfam" id="PF00360">
    <property type="entry name" value="PHY"/>
    <property type="match status" value="1"/>
</dbReference>
<proteinExistence type="predicted"/>
<dbReference type="PROSITE" id="PS50110">
    <property type="entry name" value="RESPONSE_REGULATORY"/>
    <property type="match status" value="1"/>
</dbReference>
<dbReference type="InterPro" id="IPR043150">
    <property type="entry name" value="Phytochrome_PHY_sf"/>
</dbReference>
<dbReference type="InterPro" id="IPR001789">
    <property type="entry name" value="Sig_transdc_resp-reg_receiver"/>
</dbReference>
<dbReference type="Gene3D" id="3.40.50.2300">
    <property type="match status" value="1"/>
</dbReference>
<name>A0ABX0JMI6_9PROT</name>
<dbReference type="SUPFAM" id="SSF52172">
    <property type="entry name" value="CheY-like"/>
    <property type="match status" value="1"/>
</dbReference>
<evidence type="ECO:0000256" key="8">
    <source>
        <dbReference type="ARBA" id="ARBA00022777"/>
    </source>
</evidence>
<dbReference type="Gene3D" id="3.30.450.40">
    <property type="match status" value="1"/>
</dbReference>
<evidence type="ECO:0000256" key="12">
    <source>
        <dbReference type="PROSITE-ProRule" id="PRU00169"/>
    </source>
</evidence>
<feature type="compositionally biased region" description="Basic and acidic residues" evidence="13">
    <location>
        <begin position="721"/>
        <end position="730"/>
    </location>
</feature>
<dbReference type="InterPro" id="IPR003018">
    <property type="entry name" value="GAF"/>
</dbReference>
<evidence type="ECO:0000256" key="9">
    <source>
        <dbReference type="ARBA" id="ARBA00022840"/>
    </source>
</evidence>
<dbReference type="SMART" id="SM00065">
    <property type="entry name" value="GAF"/>
    <property type="match status" value="1"/>
</dbReference>
<comment type="caution">
    <text evidence="16">The sequence shown here is derived from an EMBL/GenBank/DDBJ whole genome shotgun (WGS) entry which is preliminary data.</text>
</comment>
<dbReference type="EMBL" id="WOTB01000002">
    <property type="protein sequence ID" value="NHN83313.1"/>
    <property type="molecule type" value="Genomic_DNA"/>
</dbReference>